<reference evidence="3" key="1">
    <citation type="journal article" date="2014" name="PLoS ONE">
        <title>The genome and linkage map of the northern pike (Esox lucius): conserved synteny revealed between the salmonid sister group and the Neoteleostei.</title>
        <authorList>
            <person name="Rondeau E.B."/>
            <person name="Minkley D.R."/>
            <person name="Leong J.S."/>
            <person name="Messmer A.M."/>
            <person name="Jantzen J.R."/>
            <person name="von Schalburg K.R."/>
            <person name="Lemon C."/>
            <person name="Bird N.H."/>
            <person name="Koop B.F."/>
        </authorList>
    </citation>
    <scope>NUCLEOTIDE SEQUENCE</scope>
</reference>
<evidence type="ECO:0000256" key="1">
    <source>
        <dbReference type="SAM" id="MobiDB-lite"/>
    </source>
</evidence>
<dbReference type="GeneTree" id="ENSGT01030000236675"/>
<sequence length="99" mass="10948">TRRMPGPSTSQWTSPCWASTTTTTSSSSPWTSAPSGGKWTVESTGMPCSLLLTSSSCTPTATSTTPLTMTWWQWHANYRYRLTHFLCSFNALEVFSVDQ</sequence>
<accession>A0A6Q2X8S2</accession>
<name>A0A6Q2X8S2_ESOLU</name>
<dbReference type="Ensembl" id="ENSELUT00000068111.2">
    <property type="protein sequence ID" value="ENSELUP00000049622.2"/>
    <property type="gene ID" value="ENSELUG00000029247.2"/>
</dbReference>
<reference evidence="2" key="2">
    <citation type="submission" date="2020-02" db="EMBL/GenBank/DDBJ databases">
        <title>Esox lucius (northern pike) genome, fEsoLuc1, primary haplotype.</title>
        <authorList>
            <person name="Myers G."/>
            <person name="Karagic N."/>
            <person name="Meyer A."/>
            <person name="Pippel M."/>
            <person name="Reichard M."/>
            <person name="Winkler S."/>
            <person name="Tracey A."/>
            <person name="Sims Y."/>
            <person name="Howe K."/>
            <person name="Rhie A."/>
            <person name="Formenti G."/>
            <person name="Durbin R."/>
            <person name="Fedrigo O."/>
            <person name="Jarvis E.D."/>
        </authorList>
    </citation>
    <scope>NUCLEOTIDE SEQUENCE [LARGE SCALE GENOMIC DNA]</scope>
</reference>
<organism evidence="2 3">
    <name type="scientific">Esox lucius</name>
    <name type="common">Northern pike</name>
    <dbReference type="NCBI Taxonomy" id="8010"/>
    <lineage>
        <taxon>Eukaryota</taxon>
        <taxon>Metazoa</taxon>
        <taxon>Chordata</taxon>
        <taxon>Craniata</taxon>
        <taxon>Vertebrata</taxon>
        <taxon>Euteleostomi</taxon>
        <taxon>Actinopterygii</taxon>
        <taxon>Neopterygii</taxon>
        <taxon>Teleostei</taxon>
        <taxon>Protacanthopterygii</taxon>
        <taxon>Esociformes</taxon>
        <taxon>Esocidae</taxon>
        <taxon>Esox</taxon>
    </lineage>
</organism>
<feature type="compositionally biased region" description="Low complexity" evidence="1">
    <location>
        <begin position="12"/>
        <end position="35"/>
    </location>
</feature>
<feature type="region of interest" description="Disordered" evidence="1">
    <location>
        <begin position="1"/>
        <end position="39"/>
    </location>
</feature>
<reference evidence="2" key="3">
    <citation type="submission" date="2025-08" db="UniProtKB">
        <authorList>
            <consortium name="Ensembl"/>
        </authorList>
    </citation>
    <scope>IDENTIFICATION</scope>
</reference>
<evidence type="ECO:0000313" key="2">
    <source>
        <dbReference type="Ensembl" id="ENSELUP00000049622.2"/>
    </source>
</evidence>
<dbReference type="Proteomes" id="UP000265140">
    <property type="component" value="Chromosome 10"/>
</dbReference>
<dbReference type="InParanoid" id="A0A6Q2X8S2"/>
<protein>
    <submittedName>
        <fullName evidence="2">Uncharacterized protein</fullName>
    </submittedName>
</protein>
<evidence type="ECO:0000313" key="3">
    <source>
        <dbReference type="Proteomes" id="UP000265140"/>
    </source>
</evidence>
<reference evidence="2" key="4">
    <citation type="submission" date="2025-09" db="UniProtKB">
        <authorList>
            <consortium name="Ensembl"/>
        </authorList>
    </citation>
    <scope>IDENTIFICATION</scope>
</reference>
<proteinExistence type="predicted"/>
<dbReference type="Bgee" id="ENSELUG00000029247">
    <property type="expression patterns" value="Expressed in bone element and 15 other cell types or tissues"/>
</dbReference>
<dbReference type="AlphaFoldDB" id="A0A6Q2X8S2"/>
<keyword evidence="3" id="KW-1185">Reference proteome</keyword>